<dbReference type="Pfam" id="PF05117">
    <property type="entry name" value="DUF695"/>
    <property type="match status" value="1"/>
</dbReference>
<sequence length="167" mass="19155">MKLSIVIMAGFLSLIFGDKSQNKQAVYPPEKFSVVQAKLSNGKPVVGSINMAYKNYPMAAKYPWCLTINMALDLKNVRKDGLPLQSESDIANKFEDQLIKEISKLATVHYIGHLYNDTFLDIYAYLDNPEKVNQYLQKEVNKEGVTRGFRYEIKQDPKWSVVQPFLR</sequence>
<evidence type="ECO:0000313" key="3">
    <source>
        <dbReference type="Proteomes" id="UP000199679"/>
    </source>
</evidence>
<proteinExistence type="predicted"/>
<accession>A0A1H2A8S2</accession>
<keyword evidence="3" id="KW-1185">Reference proteome</keyword>
<evidence type="ECO:0000259" key="1">
    <source>
        <dbReference type="Pfam" id="PF05117"/>
    </source>
</evidence>
<name>A0A1H2A8S2_MUCMA</name>
<dbReference type="EMBL" id="LT629740">
    <property type="protein sequence ID" value="SDT42273.1"/>
    <property type="molecule type" value="Genomic_DNA"/>
</dbReference>
<reference evidence="2 3" key="1">
    <citation type="submission" date="2016-10" db="EMBL/GenBank/DDBJ databases">
        <authorList>
            <person name="de Groot N.N."/>
        </authorList>
    </citation>
    <scope>NUCLEOTIDE SEQUENCE [LARGE SCALE GENOMIC DNA]</scope>
    <source>
        <strain evidence="2 3">MP1X4</strain>
    </source>
</reference>
<dbReference type="InterPro" id="IPR016097">
    <property type="entry name" value="DUF695"/>
</dbReference>
<protein>
    <recommendedName>
        <fullName evidence="1">DUF695 domain-containing protein</fullName>
    </recommendedName>
</protein>
<dbReference type="AlphaFoldDB" id="A0A1H2A8S2"/>
<feature type="domain" description="DUF695" evidence="1">
    <location>
        <begin position="41"/>
        <end position="166"/>
    </location>
</feature>
<organism evidence="2 3">
    <name type="scientific">Mucilaginibacter mallensis</name>
    <dbReference type="NCBI Taxonomy" id="652787"/>
    <lineage>
        <taxon>Bacteria</taxon>
        <taxon>Pseudomonadati</taxon>
        <taxon>Bacteroidota</taxon>
        <taxon>Sphingobacteriia</taxon>
        <taxon>Sphingobacteriales</taxon>
        <taxon>Sphingobacteriaceae</taxon>
        <taxon>Mucilaginibacter</taxon>
    </lineage>
</organism>
<dbReference type="OrthoDB" id="7839302at2"/>
<dbReference type="RefSeq" id="WP_091375569.1">
    <property type="nucleotide sequence ID" value="NZ_LT629740.1"/>
</dbReference>
<dbReference type="Proteomes" id="UP000199679">
    <property type="component" value="Chromosome I"/>
</dbReference>
<gene>
    <name evidence="2" type="ORF">SAMN05216490_3424</name>
</gene>
<evidence type="ECO:0000313" key="2">
    <source>
        <dbReference type="EMBL" id="SDT42273.1"/>
    </source>
</evidence>